<evidence type="ECO:0000256" key="1">
    <source>
        <dbReference type="SAM" id="SignalP"/>
    </source>
</evidence>
<dbReference type="AlphaFoldDB" id="A0AAD3CEG9"/>
<sequence>MKSIKSLLLILLISSLPFPSYSIFNNNSPSSSIFKSSVSKSKSLFKVDPSKIITLLCKHGNIVLPSTVQADLQIIAKVCHATSTSLDLIEKELIVEGFTISHPDQQEASLYVEKFILKWDSYRKPCLEITLGDVHLLMEFLNLILTKNNWHELQEMGFPPVLSDDTTTSSTTTDTSFIRIGSFDAVGEVRLKLKSRPLSKELCEDVVLDLDKLSELNRKIVKKSNAANGRVGCTTEELYEILQSYIEDKIKALVKSILRDPQYAVKDVKNLLNKGKNVAKAYMDGVGEKADDTLQKKIEKVTGLKKDDVNFAKDLLNSNSDAILAHIAKIKKKREMKEQDQEFDTGLKAEDVDFQKGMTFAADILNKYREEKANGDY</sequence>
<protein>
    <submittedName>
        <fullName evidence="2">Uncharacterized protein</fullName>
    </submittedName>
</protein>
<dbReference type="Proteomes" id="UP001054902">
    <property type="component" value="Unassembled WGS sequence"/>
</dbReference>
<keyword evidence="3" id="KW-1185">Reference proteome</keyword>
<proteinExistence type="predicted"/>
<feature type="chain" id="PRO_5042093637" evidence="1">
    <location>
        <begin position="23"/>
        <end position="377"/>
    </location>
</feature>
<accession>A0AAD3CEG9</accession>
<dbReference type="EMBL" id="BLLK01000019">
    <property type="protein sequence ID" value="GFH44321.1"/>
    <property type="molecule type" value="Genomic_DNA"/>
</dbReference>
<feature type="signal peptide" evidence="1">
    <location>
        <begin position="1"/>
        <end position="22"/>
    </location>
</feature>
<reference evidence="2 3" key="1">
    <citation type="journal article" date="2021" name="Sci. Rep.">
        <title>The genome of the diatom Chaetoceros tenuissimus carries an ancient integrated fragment of an extant virus.</title>
        <authorList>
            <person name="Hongo Y."/>
            <person name="Kimura K."/>
            <person name="Takaki Y."/>
            <person name="Yoshida Y."/>
            <person name="Baba S."/>
            <person name="Kobayashi G."/>
            <person name="Nagasaki K."/>
            <person name="Hano T."/>
            <person name="Tomaru Y."/>
        </authorList>
    </citation>
    <scope>NUCLEOTIDE SEQUENCE [LARGE SCALE GENOMIC DNA]</scope>
    <source>
        <strain evidence="2 3">NIES-3715</strain>
    </source>
</reference>
<evidence type="ECO:0000313" key="3">
    <source>
        <dbReference type="Proteomes" id="UP001054902"/>
    </source>
</evidence>
<gene>
    <name evidence="2" type="ORF">CTEN210_00795</name>
</gene>
<organism evidence="2 3">
    <name type="scientific">Chaetoceros tenuissimus</name>
    <dbReference type="NCBI Taxonomy" id="426638"/>
    <lineage>
        <taxon>Eukaryota</taxon>
        <taxon>Sar</taxon>
        <taxon>Stramenopiles</taxon>
        <taxon>Ochrophyta</taxon>
        <taxon>Bacillariophyta</taxon>
        <taxon>Coscinodiscophyceae</taxon>
        <taxon>Chaetocerotophycidae</taxon>
        <taxon>Chaetocerotales</taxon>
        <taxon>Chaetocerotaceae</taxon>
        <taxon>Chaetoceros</taxon>
    </lineage>
</organism>
<comment type="caution">
    <text evidence="2">The sequence shown here is derived from an EMBL/GenBank/DDBJ whole genome shotgun (WGS) entry which is preliminary data.</text>
</comment>
<evidence type="ECO:0000313" key="2">
    <source>
        <dbReference type="EMBL" id="GFH44321.1"/>
    </source>
</evidence>
<name>A0AAD3CEG9_9STRA</name>
<keyword evidence="1" id="KW-0732">Signal</keyword>